<dbReference type="InterPro" id="IPR023393">
    <property type="entry name" value="START-like_dom_sf"/>
</dbReference>
<protein>
    <recommendedName>
        <fullName evidence="2">Activator of Hsp90 ATPase homologue 1/2-like C-terminal domain-containing protein</fullName>
    </recommendedName>
</protein>
<gene>
    <name evidence="3" type="ORF">CBW65_19435</name>
</gene>
<organism evidence="3 4">
    <name type="scientific">Tumebacillus avium</name>
    <dbReference type="NCBI Taxonomy" id="1903704"/>
    <lineage>
        <taxon>Bacteria</taxon>
        <taxon>Bacillati</taxon>
        <taxon>Bacillota</taxon>
        <taxon>Bacilli</taxon>
        <taxon>Bacillales</taxon>
        <taxon>Alicyclobacillaceae</taxon>
        <taxon>Tumebacillus</taxon>
    </lineage>
</organism>
<keyword evidence="4" id="KW-1185">Reference proteome</keyword>
<sequence>MNNRYEAGTRVIERSLVLAATTNEVYMMLSQPSEIARWFSHRASRDGEVLQLGWDLPQKTVEIPCLVVEENPGYDFVFRWESECKGHDTVVHFSLQSEAGGTRLVLTEHGFGDGPEWDLAIAAQSDGWDEALDTLLHVTGRGKTRSIVKETVVPYSAERVYQAFTERRQLMTWFAREASLDPRQGGSYWLRDDFPTDGTGYVVELVPGKRIRLSWRWYMTDLPPTSVRIELQEGKGETCVSLEHEGFGHGAEWDQEYQEHEEGWSNLMGFLWNHLYSDEPSKV</sequence>
<dbReference type="Proteomes" id="UP000195437">
    <property type="component" value="Chromosome"/>
</dbReference>
<dbReference type="RefSeq" id="WP_087458259.1">
    <property type="nucleotide sequence ID" value="NZ_CP021434.1"/>
</dbReference>
<dbReference type="AlphaFoldDB" id="A0A1Y0ISC0"/>
<evidence type="ECO:0000259" key="2">
    <source>
        <dbReference type="Pfam" id="PF08327"/>
    </source>
</evidence>
<evidence type="ECO:0000313" key="4">
    <source>
        <dbReference type="Proteomes" id="UP000195437"/>
    </source>
</evidence>
<feature type="domain" description="Activator of Hsp90 ATPase homologue 1/2-like C-terminal" evidence="2">
    <location>
        <begin position="20"/>
        <end position="135"/>
    </location>
</feature>
<dbReference type="InterPro" id="IPR013538">
    <property type="entry name" value="ASHA1/2-like_C"/>
</dbReference>
<dbReference type="SUPFAM" id="SSF55961">
    <property type="entry name" value="Bet v1-like"/>
    <property type="match status" value="2"/>
</dbReference>
<evidence type="ECO:0000313" key="3">
    <source>
        <dbReference type="EMBL" id="ARU62909.1"/>
    </source>
</evidence>
<dbReference type="EMBL" id="CP021434">
    <property type="protein sequence ID" value="ARU62909.1"/>
    <property type="molecule type" value="Genomic_DNA"/>
</dbReference>
<accession>A0A1Y0ISC0</accession>
<name>A0A1Y0ISC0_9BACL</name>
<comment type="similarity">
    <text evidence="1">Belongs to the AHA1 family.</text>
</comment>
<dbReference type="Pfam" id="PF08327">
    <property type="entry name" value="AHSA1"/>
    <property type="match status" value="2"/>
</dbReference>
<dbReference type="Gene3D" id="3.30.530.20">
    <property type="match status" value="2"/>
</dbReference>
<feature type="domain" description="Activator of Hsp90 ATPase homologue 1/2-like C-terminal" evidence="2">
    <location>
        <begin position="155"/>
        <end position="268"/>
    </location>
</feature>
<evidence type="ECO:0000256" key="1">
    <source>
        <dbReference type="ARBA" id="ARBA00006817"/>
    </source>
</evidence>
<dbReference type="CDD" id="cd07814">
    <property type="entry name" value="SRPBCC_CalC_Aha1-like"/>
    <property type="match status" value="2"/>
</dbReference>
<dbReference type="OrthoDB" id="2580049at2"/>
<proteinExistence type="inferred from homology"/>
<dbReference type="KEGG" id="tum:CBW65_19435"/>
<reference evidence="4" key="1">
    <citation type="submission" date="2017-05" db="EMBL/GenBank/DDBJ databases">
        <authorList>
            <person name="Sung H."/>
        </authorList>
    </citation>
    <scope>NUCLEOTIDE SEQUENCE [LARGE SCALE GENOMIC DNA]</scope>
    <source>
        <strain evidence="4">AR23208</strain>
    </source>
</reference>